<dbReference type="EMBL" id="ARZY01000008">
    <property type="protein sequence ID" value="EWH10939.1"/>
    <property type="molecule type" value="Genomic_DNA"/>
</dbReference>
<dbReference type="OrthoDB" id="9815454at2"/>
<organism evidence="1 2">
    <name type="scientific">Catenovulum agarivorans DS-2</name>
    <dbReference type="NCBI Taxonomy" id="1328313"/>
    <lineage>
        <taxon>Bacteria</taxon>
        <taxon>Pseudomonadati</taxon>
        <taxon>Pseudomonadota</taxon>
        <taxon>Gammaproteobacteria</taxon>
        <taxon>Alteromonadales</taxon>
        <taxon>Alteromonadaceae</taxon>
        <taxon>Catenovulum</taxon>
    </lineage>
</organism>
<keyword evidence="2" id="KW-1185">Reference proteome</keyword>
<evidence type="ECO:0008006" key="3">
    <source>
        <dbReference type="Google" id="ProtNLM"/>
    </source>
</evidence>
<dbReference type="RefSeq" id="WP_051479681.1">
    <property type="nucleotide sequence ID" value="NZ_ARZY01000008.1"/>
</dbReference>
<protein>
    <recommendedName>
        <fullName evidence="3">Nitrate/sulfonate/bicarbonate ABC transporter periplasmic protein</fullName>
    </recommendedName>
</protein>
<dbReference type="STRING" id="1328313.DS2_06596"/>
<dbReference type="SUPFAM" id="SSF53850">
    <property type="entry name" value="Periplasmic binding protein-like II"/>
    <property type="match status" value="1"/>
</dbReference>
<comment type="caution">
    <text evidence="1">The sequence shown here is derived from an EMBL/GenBank/DDBJ whole genome shotgun (WGS) entry which is preliminary data.</text>
</comment>
<dbReference type="eggNOG" id="COG0715">
    <property type="taxonomic scope" value="Bacteria"/>
</dbReference>
<gene>
    <name evidence="1" type="ORF">DS2_06596</name>
</gene>
<dbReference type="Proteomes" id="UP000019276">
    <property type="component" value="Unassembled WGS sequence"/>
</dbReference>
<accession>W7QDF8</accession>
<dbReference type="AlphaFoldDB" id="W7QDF8"/>
<name>W7QDF8_9ALTE</name>
<evidence type="ECO:0000313" key="2">
    <source>
        <dbReference type="Proteomes" id="UP000019276"/>
    </source>
</evidence>
<sequence length="375" mass="42250">MYRALNSVKSPHSLYALKIMLSLLLCWQLSYSTSAYSQQKQPIVALYIPLADHYAALVAYEKYREQMKFADFQIKQMQSWDLLRAYFYSEQADMAFVMSPLAMDMFLERANFRWIGLMHRDGNALAINDAVARKVRLATKRQQRKPTAELALALKELSHHQIRPLEIAVPHIKSTHSVVLYKFLSQYNVSVGFDVHKNVDIRLVGIAPPKAPLHIKAQSNRGIAAAFQQSLPWADVVETGGFGHVAWYSKDVLQWPKGHVECITLAKDASILHKKDAVLEVKHFIQQAGADIELAKTEGGAALEQIVQIIQKHIPAHNRAAVVASLSPQLNAINYHDLELDKAGLELVMKYAVRAGILSQPIDIEEFALEEGEYE</sequence>
<dbReference type="Pfam" id="PF13379">
    <property type="entry name" value="NMT1_2"/>
    <property type="match status" value="1"/>
</dbReference>
<evidence type="ECO:0000313" key="1">
    <source>
        <dbReference type="EMBL" id="EWH10939.1"/>
    </source>
</evidence>
<dbReference type="Gene3D" id="3.40.190.10">
    <property type="entry name" value="Periplasmic binding protein-like II"/>
    <property type="match status" value="2"/>
</dbReference>
<reference evidence="1 2" key="1">
    <citation type="journal article" date="2014" name="Genome Announc.">
        <title>Draft Genome Sequence of the Agar-Degrading Bacterium Catenovulum sp. Strain DS-2, Isolated from Intestines of Haliotis diversicolor.</title>
        <authorList>
            <person name="Shan D."/>
            <person name="Li X."/>
            <person name="Gu Z."/>
            <person name="Wei G."/>
            <person name="Gao Z."/>
            <person name="Shao Z."/>
        </authorList>
    </citation>
    <scope>NUCLEOTIDE SEQUENCE [LARGE SCALE GENOMIC DNA]</scope>
    <source>
        <strain evidence="1 2">DS-2</strain>
    </source>
</reference>
<proteinExistence type="predicted"/>
<dbReference type="PATRIC" id="fig|1328313.3.peg.1352"/>